<feature type="signal peptide" evidence="1">
    <location>
        <begin position="1"/>
        <end position="21"/>
    </location>
</feature>
<reference evidence="4" key="1">
    <citation type="submission" date="2025-08" db="UniProtKB">
        <authorList>
            <consortium name="RefSeq"/>
        </authorList>
    </citation>
    <scope>IDENTIFICATION</scope>
</reference>
<accession>A0A8B6X7Y3</accession>
<sequence length="694" mass="74411">MHPHSVRRVTGALAFAVTALAAGPQAEARITRVELTSSAAFGDAGFGGVGQFDRITGRVFGEIDPRLPANRVIQDIALAPRNARGTVEYAMDVYLLRPRDAARGNGALLFDMPNRGNKYAQFSFNVGTVPAVSTTDPGASLDGAGDGFLQARGYTVAWAGWQGDLLPAANRLRLDAPVATAPGGAVVTGKVRSEFIVTAATSTLNLSSGSFTGMTHASYPSVSLDTASATLTRRRRESDAREPVPAGQWRFADCLASAFPGTPDATRICLRDGFDPDYLYELIYTARDPKVLGVGFAATRDFVSFLRNEITDDYGNANPLAGRINTTLAYGLSQAGRFMRSYLQLGFNADESGRRVFDGMNPHIAPELIPLNVRFGQPGRAYGQHEDHDYPAAEGPLSWGGAENARFGETDGLLDVCRQTATCPKIVQTVSSIEYWQGRMSLNTTSRNGLHDMLLPDEVRLYHFAGTQHVPGGGQAVNCRHPNNPNSYQEGQRALLVALHDWVAGRAQPPASRYPRVRAGTLVAPDAASVGWPAIPGVSYTGLINEMQALWFGGRFDADNESGVIGVEPPRVLPQRFTLLVPRVDVDGNEIDGVRSVSLQAPIATHTGWNLRKAGYGDGELCGLQGGYFPFAASAAERAANQDPRLSLAERYGDHAGYVNAVRAAAARLQRQGFLLPADAERLIAQADASGVLR</sequence>
<dbReference type="GO" id="GO:0016787">
    <property type="term" value="F:hydrolase activity"/>
    <property type="evidence" value="ECO:0007669"/>
    <property type="project" value="UniProtKB-KW"/>
</dbReference>
<dbReference type="OrthoDB" id="222879at2"/>
<feature type="domain" description="Alpha/beta hydrolase" evidence="2">
    <location>
        <begin position="274"/>
        <end position="685"/>
    </location>
</feature>
<evidence type="ECO:0000313" key="4">
    <source>
        <dbReference type="RefSeq" id="WP_034411829.1"/>
    </source>
</evidence>
<dbReference type="AlphaFoldDB" id="A0A8B6X7Y3"/>
<feature type="chain" id="PRO_5034065327" evidence="1">
    <location>
        <begin position="22"/>
        <end position="694"/>
    </location>
</feature>
<evidence type="ECO:0000259" key="2">
    <source>
        <dbReference type="Pfam" id="PF20091"/>
    </source>
</evidence>
<evidence type="ECO:0000313" key="3">
    <source>
        <dbReference type="Proteomes" id="UP000675920"/>
    </source>
</evidence>
<evidence type="ECO:0000256" key="1">
    <source>
        <dbReference type="SAM" id="SignalP"/>
    </source>
</evidence>
<dbReference type="InterPro" id="IPR045394">
    <property type="entry name" value="Abhydrolase_dom"/>
</dbReference>
<keyword evidence="4" id="KW-0378">Hydrolase</keyword>
<organism evidence="3 4">
    <name type="scientific">Derxia gummosa DSM 723</name>
    <dbReference type="NCBI Taxonomy" id="1121388"/>
    <lineage>
        <taxon>Bacteria</taxon>
        <taxon>Pseudomonadati</taxon>
        <taxon>Pseudomonadota</taxon>
        <taxon>Betaproteobacteria</taxon>
        <taxon>Burkholderiales</taxon>
        <taxon>Alcaligenaceae</taxon>
        <taxon>Derxia</taxon>
    </lineage>
</organism>
<keyword evidence="1" id="KW-0732">Signal</keyword>
<dbReference type="Pfam" id="PF20091">
    <property type="entry name" value="Abhydrolase_10"/>
    <property type="match status" value="1"/>
</dbReference>
<dbReference type="RefSeq" id="WP_034411829.1">
    <property type="nucleotide sequence ID" value="NZ_AXWS01000014.1"/>
</dbReference>
<protein>
    <submittedName>
        <fullName evidence="4">Alpha/beta hydrolase domain-containing protein</fullName>
    </submittedName>
</protein>
<dbReference type="Proteomes" id="UP000675920">
    <property type="component" value="Unplaced"/>
</dbReference>
<keyword evidence="3" id="KW-1185">Reference proteome</keyword>
<name>A0A8B6X7Y3_9BURK</name>
<proteinExistence type="predicted"/>